<name>A0A1C7DMB5_9BACL</name>
<reference evidence="2" key="1">
    <citation type="submission" date="2016-07" db="EMBL/GenBank/DDBJ databases">
        <authorList>
            <person name="See-Too W.S."/>
        </authorList>
    </citation>
    <scope>NUCLEOTIDE SEQUENCE [LARGE SCALE GENOMIC DNA]</scope>
    <source>
        <strain evidence="2">DSM 24743</strain>
    </source>
</reference>
<gene>
    <name evidence="1" type="ORF">BBI08_01130</name>
</gene>
<accession>A0A1C7DMB5</accession>
<dbReference type="AlphaFoldDB" id="A0A1C7DMB5"/>
<dbReference type="Proteomes" id="UP000092687">
    <property type="component" value="Chromosome"/>
</dbReference>
<dbReference type="STRING" id="1215089.BBI08_01130"/>
<proteinExistence type="predicted"/>
<sequence>MRFNLLTNGIDSLKASFVSIRKLDELAEGVEHNIKDTLIHLNHANEILFKLMLKNQKEYLMFEDISNYMKAKSVMLQQGKSSVLEINPKLKTVNFSTAINRIELLCDIEVSSEFKGALDYLNKKRNQIMHFEIDLNRDEVNELIEKLKICQNLSIEFFNEHLNGIAMLMHAARFEVTVQDFLSELAHDEAEESYIDFMESAYEDAGEGKW</sequence>
<dbReference type="OrthoDB" id="2843813at2"/>
<evidence type="ECO:0000313" key="2">
    <source>
        <dbReference type="Proteomes" id="UP000092687"/>
    </source>
</evidence>
<dbReference type="EMBL" id="CP016537">
    <property type="protein sequence ID" value="ANU12542.1"/>
    <property type="molecule type" value="Genomic_DNA"/>
</dbReference>
<evidence type="ECO:0000313" key="1">
    <source>
        <dbReference type="EMBL" id="ANU12542.1"/>
    </source>
</evidence>
<reference evidence="2" key="2">
    <citation type="submission" date="2016-10" db="EMBL/GenBank/DDBJ databases">
        <authorList>
            <person name="See-Too W.S."/>
        </authorList>
    </citation>
    <scope>NUCLEOTIDE SEQUENCE [LARGE SCALE GENOMIC DNA]</scope>
    <source>
        <strain evidence="2">DSM 24743</strain>
    </source>
</reference>
<protein>
    <submittedName>
        <fullName evidence="1">Uncharacterized protein</fullName>
    </submittedName>
</protein>
<organism evidence="1 2">
    <name type="scientific">Planococcus halocryophilus</name>
    <dbReference type="NCBI Taxonomy" id="1215089"/>
    <lineage>
        <taxon>Bacteria</taxon>
        <taxon>Bacillati</taxon>
        <taxon>Bacillota</taxon>
        <taxon>Bacilli</taxon>
        <taxon>Bacillales</taxon>
        <taxon>Caryophanaceae</taxon>
        <taxon>Planococcus</taxon>
    </lineage>
</organism>
<dbReference type="RefSeq" id="WP_008496078.1">
    <property type="nucleotide sequence ID" value="NZ_CP016537.2"/>
</dbReference>
<dbReference type="KEGG" id="phc:BBI08_01130"/>
<keyword evidence="2" id="KW-1185">Reference proteome</keyword>